<evidence type="ECO:0000313" key="1">
    <source>
        <dbReference type="EMBL" id="CAP91534.1"/>
    </source>
</evidence>
<accession>B6H236</accession>
<dbReference type="HOGENOM" id="CLU_1750307_0_0_1"/>
<proteinExistence type="predicted"/>
<sequence length="149" mass="16423">MEDEGLGYAEVKSGTITSSSEGLWREGENIFNGQELVLGNIQLPVWKGSKRGTPRYMLWVWIAGLPVMGPYENRNENPHWLSGDINVFGVEMKSGLSKSSILQPDSICNRRQPFFLKPHEVASIGVNPGGDNIPNTGRPMHETLLEGTG</sequence>
<dbReference type="EMBL" id="AM920428">
    <property type="protein sequence ID" value="CAP91534.1"/>
    <property type="molecule type" value="Genomic_DNA"/>
</dbReference>
<dbReference type="AlphaFoldDB" id="B6H236"/>
<keyword evidence="2" id="KW-1185">Reference proteome</keyword>
<dbReference type="Proteomes" id="UP000000724">
    <property type="component" value="Contig Pc00c13"/>
</dbReference>
<evidence type="ECO:0000313" key="2">
    <source>
        <dbReference type="Proteomes" id="UP000000724"/>
    </source>
</evidence>
<name>B6H236_PENRW</name>
<reference evidence="1 2" key="1">
    <citation type="journal article" date="2008" name="Nat. Biotechnol.">
        <title>Genome sequencing and analysis of the filamentous fungus Penicillium chrysogenum.</title>
        <authorList>
            <person name="van den Berg M.A."/>
            <person name="Albang R."/>
            <person name="Albermann K."/>
            <person name="Badger J.H."/>
            <person name="Daran J.-M."/>
            <person name="Driessen A.J.M."/>
            <person name="Garcia-Estrada C."/>
            <person name="Fedorova N.D."/>
            <person name="Harris D.M."/>
            <person name="Heijne W.H.M."/>
            <person name="Joardar V.S."/>
            <person name="Kiel J.A.K.W."/>
            <person name="Kovalchuk A."/>
            <person name="Martin J.F."/>
            <person name="Nierman W.C."/>
            <person name="Nijland J.G."/>
            <person name="Pronk J.T."/>
            <person name="Roubos J.A."/>
            <person name="van der Klei I.J."/>
            <person name="van Peij N.N.M.E."/>
            <person name="Veenhuis M."/>
            <person name="von Doehren H."/>
            <person name="Wagner C."/>
            <person name="Wortman J.R."/>
            <person name="Bovenberg R.A.L."/>
        </authorList>
    </citation>
    <scope>NUCLEOTIDE SEQUENCE [LARGE SCALE GENOMIC DNA]</scope>
    <source>
        <strain evidence="2">ATCC 28089 / DSM 1075 / NRRL 1951 / Wisconsin 54-1255</strain>
    </source>
</reference>
<organism evidence="1 2">
    <name type="scientific">Penicillium rubens (strain ATCC 28089 / DSM 1075 / NRRL 1951 / Wisconsin 54-1255)</name>
    <name type="common">Penicillium chrysogenum</name>
    <dbReference type="NCBI Taxonomy" id="500485"/>
    <lineage>
        <taxon>Eukaryota</taxon>
        <taxon>Fungi</taxon>
        <taxon>Dikarya</taxon>
        <taxon>Ascomycota</taxon>
        <taxon>Pezizomycotina</taxon>
        <taxon>Eurotiomycetes</taxon>
        <taxon>Eurotiomycetidae</taxon>
        <taxon>Eurotiales</taxon>
        <taxon>Aspergillaceae</taxon>
        <taxon>Penicillium</taxon>
        <taxon>Penicillium chrysogenum species complex</taxon>
    </lineage>
</organism>
<protein>
    <submittedName>
        <fullName evidence="1">Uncharacterized protein</fullName>
    </submittedName>
</protein>
<gene>
    <name evidence="1" type="ORF">Pc13g04650</name>
    <name evidence="1" type="ORF">PCH_Pc13g04650</name>
</gene>
<dbReference type="VEuPathDB" id="FungiDB:PCH_Pc13g04650"/>